<evidence type="ECO:0000256" key="6">
    <source>
        <dbReference type="ARBA" id="ARBA00023237"/>
    </source>
</evidence>
<dbReference type="InterPro" id="IPR028082">
    <property type="entry name" value="Peripla_BP_I"/>
</dbReference>
<evidence type="ECO:0000256" key="1">
    <source>
        <dbReference type="ARBA" id="ARBA00022729"/>
    </source>
</evidence>
<gene>
    <name evidence="9" type="primary">lpoA</name>
    <name evidence="9" type="ORF">NCTC10392_04701</name>
</gene>
<evidence type="ECO:0000256" key="5">
    <source>
        <dbReference type="ARBA" id="ARBA00023139"/>
    </source>
</evidence>
<dbReference type="GO" id="GO:0009252">
    <property type="term" value="P:peptidoglycan biosynthetic process"/>
    <property type="evidence" value="ECO:0007669"/>
    <property type="project" value="UniProtKB-KW"/>
</dbReference>
<dbReference type="CDD" id="cd06339">
    <property type="entry name" value="PBP1_YraM_LppC_lipoprotein-like"/>
    <property type="match status" value="1"/>
</dbReference>
<evidence type="ECO:0000313" key="10">
    <source>
        <dbReference type="Proteomes" id="UP000255125"/>
    </source>
</evidence>
<keyword evidence="3" id="KW-0573">Peptidoglycan synthesis</keyword>
<dbReference type="GO" id="GO:0031241">
    <property type="term" value="C:periplasmic side of cell outer membrane"/>
    <property type="evidence" value="ECO:0007669"/>
    <property type="project" value="TreeGrafter"/>
</dbReference>
<name>A0A379IIU9_PSEFL</name>
<dbReference type="GO" id="GO:0030234">
    <property type="term" value="F:enzyme regulator activity"/>
    <property type="evidence" value="ECO:0007669"/>
    <property type="project" value="TreeGrafter"/>
</dbReference>
<protein>
    <submittedName>
        <fullName evidence="9">Lipoprotein, LppC family</fullName>
    </submittedName>
</protein>
<accession>A0A379IIU9</accession>
<dbReference type="SUPFAM" id="SSF53822">
    <property type="entry name" value="Periplasmic binding protein-like I"/>
    <property type="match status" value="1"/>
</dbReference>
<dbReference type="EMBL" id="UGUS01000002">
    <property type="protein sequence ID" value="SUD33308.1"/>
    <property type="molecule type" value="Genomic_DNA"/>
</dbReference>
<evidence type="ECO:0000256" key="2">
    <source>
        <dbReference type="ARBA" id="ARBA00022960"/>
    </source>
</evidence>
<dbReference type="KEGG" id="pfn:HZ99_12165"/>
<keyword evidence="5" id="KW-0564">Palmitate</keyword>
<evidence type="ECO:0000256" key="3">
    <source>
        <dbReference type="ARBA" id="ARBA00022984"/>
    </source>
</evidence>
<dbReference type="Gene3D" id="1.25.40.10">
    <property type="entry name" value="Tetratricopeptide repeat domain"/>
    <property type="match status" value="1"/>
</dbReference>
<feature type="chain" id="PRO_5016674124" evidence="8">
    <location>
        <begin position="22"/>
        <end position="603"/>
    </location>
</feature>
<dbReference type="PANTHER" id="PTHR38038:SF1">
    <property type="entry name" value="PENICILLIN-BINDING PROTEIN ACTIVATOR LPOA"/>
    <property type="match status" value="1"/>
</dbReference>
<sequence length="603" mass="65033">MIACLRLFSALCLAALLAACASSPSSSLGELPRTPDATIEQLLEQATSAKTPEKAALLRLSAADMAFHQNNPGRSAQILAQVPLDSLKPAAQVFASTLAAELAMTRNQPKAALTALDHPSLQNLKELPPEQQVRTGTVHARAYEADGQTLAAARERVAMAPLLTGDAAASNHEAIWSLIAAVPGEQLQASGNPILDGWISLAQAVKNAGTLEQQQAAIDTWRVQNPAHPAAVQLPLPLTKLKELASQPLNKIALLLPQQGPLASVAKALREGFMAAHYQAQQAGQNPPLIEVYDSSRVSSIDEFYKKAQADGVQLVIGPLEKPLVKQLSARPQLPITTLALNYSEGEQGPAQLFQFGLAAEDEAREVSRRARADGLHRAAAMVPKGEWGDRVLKAFRQDWEANGGTLIGVEHVDQPVALAQQIADLFKLRQSEGRAKSLQSTVGADVAAQPSRRQDIEFIFLAVTPQQAQQIKPTLNFQYAGDVPVYATSHVFSASGDKNQYNDMNGILFCETPWLLNTTDPLRNQVTAQWPQANGSLGRLYAMGVDAYRLAPRLGQLKALPDTRIDGLSGNLGMSQSQRIERQLPWAKFVSGQIERLPDTPR</sequence>
<evidence type="ECO:0000256" key="4">
    <source>
        <dbReference type="ARBA" id="ARBA00023136"/>
    </source>
</evidence>
<dbReference type="Pfam" id="PF04348">
    <property type="entry name" value="LppC"/>
    <property type="match status" value="1"/>
</dbReference>
<dbReference type="Gene3D" id="3.40.50.2300">
    <property type="match status" value="2"/>
</dbReference>
<organism evidence="9 10">
    <name type="scientific">Pseudomonas fluorescens</name>
    <dbReference type="NCBI Taxonomy" id="294"/>
    <lineage>
        <taxon>Bacteria</taxon>
        <taxon>Pseudomonadati</taxon>
        <taxon>Pseudomonadota</taxon>
        <taxon>Gammaproteobacteria</taxon>
        <taxon>Pseudomonadales</taxon>
        <taxon>Pseudomonadaceae</taxon>
        <taxon>Pseudomonas</taxon>
    </lineage>
</organism>
<keyword evidence="4" id="KW-0472">Membrane</keyword>
<dbReference type="Gene3D" id="1.25.40.650">
    <property type="match status" value="1"/>
</dbReference>
<dbReference type="PROSITE" id="PS51257">
    <property type="entry name" value="PROKAR_LIPOPROTEIN"/>
    <property type="match status" value="1"/>
</dbReference>
<dbReference type="Proteomes" id="UP000255125">
    <property type="component" value="Unassembled WGS sequence"/>
</dbReference>
<dbReference type="PANTHER" id="PTHR38038">
    <property type="entry name" value="PENICILLIN-BINDING PROTEIN ACTIVATOR LPOA"/>
    <property type="match status" value="1"/>
</dbReference>
<proteinExistence type="predicted"/>
<dbReference type="OrthoDB" id="6708821at2"/>
<evidence type="ECO:0000313" key="9">
    <source>
        <dbReference type="EMBL" id="SUD33308.1"/>
    </source>
</evidence>
<keyword evidence="7 9" id="KW-0449">Lipoprotein</keyword>
<evidence type="ECO:0000256" key="7">
    <source>
        <dbReference type="ARBA" id="ARBA00023288"/>
    </source>
</evidence>
<dbReference type="InterPro" id="IPR011990">
    <property type="entry name" value="TPR-like_helical_dom_sf"/>
</dbReference>
<evidence type="ECO:0000256" key="8">
    <source>
        <dbReference type="SAM" id="SignalP"/>
    </source>
</evidence>
<dbReference type="InterPro" id="IPR007443">
    <property type="entry name" value="LpoA"/>
</dbReference>
<dbReference type="GO" id="GO:0008360">
    <property type="term" value="P:regulation of cell shape"/>
    <property type="evidence" value="ECO:0007669"/>
    <property type="project" value="UniProtKB-KW"/>
</dbReference>
<keyword evidence="2" id="KW-0133">Cell shape</keyword>
<keyword evidence="6" id="KW-0998">Cell outer membrane</keyword>
<dbReference type="AlphaFoldDB" id="A0A379IIU9"/>
<feature type="signal peptide" evidence="8">
    <location>
        <begin position="1"/>
        <end position="21"/>
    </location>
</feature>
<keyword evidence="1 8" id="KW-0732">Signal</keyword>
<dbReference type="RefSeq" id="WP_038443282.1">
    <property type="nucleotide sequence ID" value="NZ_CP008896.1"/>
</dbReference>
<reference evidence="9 10" key="1">
    <citation type="submission" date="2018-06" db="EMBL/GenBank/DDBJ databases">
        <authorList>
            <consortium name="Pathogen Informatics"/>
            <person name="Doyle S."/>
        </authorList>
    </citation>
    <scope>NUCLEOTIDE SEQUENCE [LARGE SCALE GENOMIC DNA]</scope>
    <source>
        <strain evidence="9 10">NCTC10392</strain>
    </source>
</reference>